<sequence>MLVEAAGTTGTANPPSICLMGPLSKPPTQLNPISASDKSTKEWLETPPWRWGAGEWRRFLSASLLRLTAHHHHHPSGTSAHCYRAPQDVDTCIRHGTNSNAVLNGLASHDPLTQQQSTKVQAPQYVIQAEPSLRAHMTQATQAKVMASFNKQDFSYTLPIYLSLQNFKMMPLLVNKNNNNNNNNNFNMGLPYQAPMFSTNMMETPLDKASQQYIAAHTRNMSRGYGGQRTNTSMRITKPSSASTSPRYPFSQSKRKTLIGDGFQNLYTQPAAAAYLPTPAAEFPVEFMYDPETKPTTTARPVSWHPSSQQVAYSQPYPQESTMAFAPYPSYPDFGACTQFQQLPPTPSVYSGSNSPCSASFSPLTLPYPGVDFQQSQHQYASPGTQLYQPAPESPQSMAGMTGDLSYAAFSKAEGNVMGWTSYAPSSSGLDTYTAPPTPNNFELPEQFTNTKMASEEPISYEAPEDDGSDGEILYGMGLYDPPETNEPADMDLHQSTVFSLLGNAAVYEKPSGKGLKLEDAWEPPASDDEEDNEEQEDDEEEEEED</sequence>
<dbReference type="Proteomes" id="UP000008065">
    <property type="component" value="Unassembled WGS sequence"/>
</dbReference>
<feature type="region of interest" description="Disordered" evidence="1">
    <location>
        <begin position="1"/>
        <end position="41"/>
    </location>
</feature>
<feature type="region of interest" description="Disordered" evidence="1">
    <location>
        <begin position="510"/>
        <end position="546"/>
    </location>
</feature>
<feature type="region of interest" description="Disordered" evidence="1">
    <location>
        <begin position="222"/>
        <end position="250"/>
    </location>
</feature>
<dbReference type="OrthoDB" id="5378435at2759"/>
<keyword evidence="3" id="KW-1185">Reference proteome</keyword>
<dbReference type="AlphaFoldDB" id="F8MBX3"/>
<dbReference type="VEuPathDB" id="FungiDB:NEUTE1DRAFT_127871"/>
<dbReference type="KEGG" id="nte:NEUTE1DRAFT127871"/>
<feature type="compositionally biased region" description="Polar residues" evidence="1">
    <location>
        <begin position="228"/>
        <end position="250"/>
    </location>
</feature>
<gene>
    <name evidence="2" type="ORF">NEUTE1DRAFT_127871</name>
</gene>
<dbReference type="EMBL" id="GL891302">
    <property type="protein sequence ID" value="EGO61182.1"/>
    <property type="molecule type" value="Genomic_DNA"/>
</dbReference>
<dbReference type="GeneID" id="20825150"/>
<proteinExistence type="predicted"/>
<reference evidence="3" key="1">
    <citation type="journal article" date="2011" name="Genetics">
        <title>Massive changes in genome architecture accompany the transition to self-fertility in the filamentous fungus Neurospora tetrasperma.</title>
        <authorList>
            <person name="Ellison C.E."/>
            <person name="Stajich J.E."/>
            <person name="Jacobson D.J."/>
            <person name="Natvig D.O."/>
            <person name="Lapidus A."/>
            <person name="Foster B."/>
            <person name="Aerts A."/>
            <person name="Riley R."/>
            <person name="Lindquist E.A."/>
            <person name="Grigoriev I.V."/>
            <person name="Taylor J.W."/>
        </authorList>
    </citation>
    <scope>NUCLEOTIDE SEQUENCE [LARGE SCALE GENOMIC DNA]</scope>
    <source>
        <strain evidence="3">FGSC 2508 / P0657</strain>
    </source>
</reference>
<dbReference type="HOGENOM" id="CLU_545246_0_0_1"/>
<protein>
    <submittedName>
        <fullName evidence="2">Uncharacterized protein</fullName>
    </submittedName>
</protein>
<feature type="compositionally biased region" description="Polar residues" evidence="1">
    <location>
        <begin position="26"/>
        <end position="37"/>
    </location>
</feature>
<name>F8MBX3_NEUT8</name>
<feature type="compositionally biased region" description="Acidic residues" evidence="1">
    <location>
        <begin position="526"/>
        <end position="546"/>
    </location>
</feature>
<dbReference type="RefSeq" id="XP_009848294.1">
    <property type="nucleotide sequence ID" value="XM_009849992.1"/>
</dbReference>
<evidence type="ECO:0000313" key="2">
    <source>
        <dbReference type="EMBL" id="EGO61182.1"/>
    </source>
</evidence>
<organism evidence="2 3">
    <name type="scientific">Neurospora tetrasperma (strain FGSC 2508 / ATCC MYA-4615 / P0657)</name>
    <dbReference type="NCBI Taxonomy" id="510951"/>
    <lineage>
        <taxon>Eukaryota</taxon>
        <taxon>Fungi</taxon>
        <taxon>Dikarya</taxon>
        <taxon>Ascomycota</taxon>
        <taxon>Pezizomycotina</taxon>
        <taxon>Sordariomycetes</taxon>
        <taxon>Sordariomycetidae</taxon>
        <taxon>Sordariales</taxon>
        <taxon>Sordariaceae</taxon>
        <taxon>Neurospora</taxon>
    </lineage>
</organism>
<evidence type="ECO:0000313" key="3">
    <source>
        <dbReference type="Proteomes" id="UP000008065"/>
    </source>
</evidence>
<accession>F8MBX3</accession>
<evidence type="ECO:0000256" key="1">
    <source>
        <dbReference type="SAM" id="MobiDB-lite"/>
    </source>
</evidence>